<feature type="transmembrane region" description="Helical" evidence="1">
    <location>
        <begin position="48"/>
        <end position="65"/>
    </location>
</feature>
<keyword evidence="3" id="KW-1185">Reference proteome</keyword>
<proteinExistence type="predicted"/>
<dbReference type="STRING" id="768700.MSU_0727"/>
<dbReference type="EMBL" id="CP002525">
    <property type="protein sequence ID" value="ADX98252.1"/>
    <property type="molecule type" value="Genomic_DNA"/>
</dbReference>
<dbReference type="KEGG" id="mss:MSU_0727"/>
<organism evidence="2 3">
    <name type="scientific">Mycoplasma suis (strain Illinois)</name>
    <dbReference type="NCBI Taxonomy" id="768700"/>
    <lineage>
        <taxon>Bacteria</taxon>
        <taxon>Bacillati</taxon>
        <taxon>Mycoplasmatota</taxon>
        <taxon>Mollicutes</taxon>
        <taxon>Mycoplasmataceae</taxon>
        <taxon>Mycoplasma</taxon>
    </lineage>
</organism>
<reference evidence="2 3" key="1">
    <citation type="journal article" date="2011" name="J. Bacteriol.">
        <title>Complete genome sequences of two hemotropic Mycoplasmas, Mycoplasma haemofelis strain Ohio2 and Mycoplasma suis strain Illinois.</title>
        <authorList>
            <person name="Messick J.B."/>
            <person name="Santos A.P."/>
            <person name="Guimaraes A.M."/>
        </authorList>
    </citation>
    <scope>NUCLEOTIDE SEQUENCE [LARGE SCALE GENOMIC DNA]</scope>
    <source>
        <strain evidence="2 3">Illinois</strain>
    </source>
</reference>
<evidence type="ECO:0000313" key="2">
    <source>
        <dbReference type="EMBL" id="ADX98252.1"/>
    </source>
</evidence>
<protein>
    <submittedName>
        <fullName evidence="2">Uncharacterized protein</fullName>
    </submittedName>
</protein>
<evidence type="ECO:0000256" key="1">
    <source>
        <dbReference type="SAM" id="Phobius"/>
    </source>
</evidence>
<evidence type="ECO:0000313" key="3">
    <source>
        <dbReference type="Proteomes" id="UP000007484"/>
    </source>
</evidence>
<sequence>MYCAWLNRTLFLSFLFLFVDFAEAQWDLWDLFLFIAPDPRITTLLAKDFLVLCLIFLLFSSWRCWKLNIKIHYRQLFYFFNFS</sequence>
<gene>
    <name evidence="2" type="ordered locus">MSU_0727</name>
</gene>
<accession>F0QRY2</accession>
<name>F0QRY2_MYCSL</name>
<keyword evidence="1" id="KW-1133">Transmembrane helix</keyword>
<dbReference type="HOGENOM" id="CLU_2538991_0_0_14"/>
<keyword evidence="1" id="KW-0472">Membrane</keyword>
<dbReference type="AlphaFoldDB" id="F0QRY2"/>
<dbReference type="Proteomes" id="UP000007484">
    <property type="component" value="Chromosome"/>
</dbReference>
<keyword evidence="1" id="KW-0812">Transmembrane</keyword>